<dbReference type="PaxDb" id="39947-A0A0P0W884"/>
<dbReference type="AlphaFoldDB" id="A0A0P0W884"/>
<protein>
    <submittedName>
        <fullName evidence="1">Os04g0286333 protein</fullName>
    </submittedName>
</protein>
<reference evidence="1 2" key="3">
    <citation type="journal article" date="2013" name="Rice">
        <title>Improvement of the Oryza sativa Nipponbare reference genome using next generation sequence and optical map data.</title>
        <authorList>
            <person name="Kawahara Y."/>
            <person name="de la Bastide M."/>
            <person name="Hamilton J.P."/>
            <person name="Kanamori H."/>
            <person name="McCombie W.R."/>
            <person name="Ouyang S."/>
            <person name="Schwartz D.C."/>
            <person name="Tanaka T."/>
            <person name="Wu J."/>
            <person name="Zhou S."/>
            <person name="Childs K.L."/>
            <person name="Davidson R.M."/>
            <person name="Lin H."/>
            <person name="Quesada-Ocampo L."/>
            <person name="Vaillancourt B."/>
            <person name="Sakai H."/>
            <person name="Lee S.S."/>
            <person name="Kim J."/>
            <person name="Numa H."/>
            <person name="Itoh T."/>
            <person name="Buell C.R."/>
            <person name="Matsumoto T."/>
        </authorList>
    </citation>
    <scope>NUCLEOTIDE SEQUENCE [LARGE SCALE GENOMIC DNA]</scope>
    <source>
        <strain evidence="2">cv. Nipponbare</strain>
    </source>
</reference>
<evidence type="ECO:0000313" key="1">
    <source>
        <dbReference type="EMBL" id="BAS88396.1"/>
    </source>
</evidence>
<dbReference type="EMBL" id="AP014960">
    <property type="protein sequence ID" value="BAS88396.1"/>
    <property type="molecule type" value="Genomic_DNA"/>
</dbReference>
<sequence length="70" mass="7769">MKYVRIAYETTAAITKVAKIFHRIEAVYACTVGAHTCVIRSVILCTSTCRLIDYAPRDIGVPASYVDYVP</sequence>
<accession>A0A0P0W884</accession>
<organism evidence="1 2">
    <name type="scientific">Oryza sativa subsp. japonica</name>
    <name type="common">Rice</name>
    <dbReference type="NCBI Taxonomy" id="39947"/>
    <lineage>
        <taxon>Eukaryota</taxon>
        <taxon>Viridiplantae</taxon>
        <taxon>Streptophyta</taxon>
        <taxon>Embryophyta</taxon>
        <taxon>Tracheophyta</taxon>
        <taxon>Spermatophyta</taxon>
        <taxon>Magnoliopsida</taxon>
        <taxon>Liliopsida</taxon>
        <taxon>Poales</taxon>
        <taxon>Poaceae</taxon>
        <taxon>BOP clade</taxon>
        <taxon>Oryzoideae</taxon>
        <taxon>Oryzeae</taxon>
        <taxon>Oryzinae</taxon>
        <taxon>Oryza</taxon>
        <taxon>Oryza sativa</taxon>
    </lineage>
</organism>
<gene>
    <name evidence="1" type="ordered locus">Os04g0286333</name>
    <name evidence="1" type="ORF">OSNPB_040286333</name>
</gene>
<reference evidence="1 2" key="2">
    <citation type="journal article" date="2013" name="Plant Cell Physiol.">
        <title>Rice Annotation Project Database (RAP-DB): an integrative and interactive database for rice genomics.</title>
        <authorList>
            <person name="Sakai H."/>
            <person name="Lee S.S."/>
            <person name="Tanaka T."/>
            <person name="Numa H."/>
            <person name="Kim J."/>
            <person name="Kawahara Y."/>
            <person name="Wakimoto H."/>
            <person name="Yang C.C."/>
            <person name="Iwamoto M."/>
            <person name="Abe T."/>
            <person name="Yamada Y."/>
            <person name="Muto A."/>
            <person name="Inokuchi H."/>
            <person name="Ikemura T."/>
            <person name="Matsumoto T."/>
            <person name="Sasaki T."/>
            <person name="Itoh T."/>
        </authorList>
    </citation>
    <scope>NUCLEOTIDE SEQUENCE [LARGE SCALE GENOMIC DNA]</scope>
    <source>
        <strain evidence="2">cv. Nipponbare</strain>
    </source>
</reference>
<reference evidence="2" key="1">
    <citation type="journal article" date="2005" name="Nature">
        <title>The map-based sequence of the rice genome.</title>
        <authorList>
            <consortium name="International rice genome sequencing project (IRGSP)"/>
            <person name="Matsumoto T."/>
            <person name="Wu J."/>
            <person name="Kanamori H."/>
            <person name="Katayose Y."/>
            <person name="Fujisawa M."/>
            <person name="Namiki N."/>
            <person name="Mizuno H."/>
            <person name="Yamamoto K."/>
            <person name="Antonio B.A."/>
            <person name="Baba T."/>
            <person name="Sakata K."/>
            <person name="Nagamura Y."/>
            <person name="Aoki H."/>
            <person name="Arikawa K."/>
            <person name="Arita K."/>
            <person name="Bito T."/>
            <person name="Chiden Y."/>
            <person name="Fujitsuka N."/>
            <person name="Fukunaka R."/>
            <person name="Hamada M."/>
            <person name="Harada C."/>
            <person name="Hayashi A."/>
            <person name="Hijishita S."/>
            <person name="Honda M."/>
            <person name="Hosokawa S."/>
            <person name="Ichikawa Y."/>
            <person name="Idonuma A."/>
            <person name="Iijima M."/>
            <person name="Ikeda M."/>
            <person name="Ikeno M."/>
            <person name="Ito K."/>
            <person name="Ito S."/>
            <person name="Ito T."/>
            <person name="Ito Y."/>
            <person name="Ito Y."/>
            <person name="Iwabuchi A."/>
            <person name="Kamiya K."/>
            <person name="Karasawa W."/>
            <person name="Kurita K."/>
            <person name="Katagiri S."/>
            <person name="Kikuta A."/>
            <person name="Kobayashi H."/>
            <person name="Kobayashi N."/>
            <person name="Machita K."/>
            <person name="Maehara T."/>
            <person name="Masukawa M."/>
            <person name="Mizubayashi T."/>
            <person name="Mukai Y."/>
            <person name="Nagasaki H."/>
            <person name="Nagata Y."/>
            <person name="Naito S."/>
            <person name="Nakashima M."/>
            <person name="Nakama Y."/>
            <person name="Nakamichi Y."/>
            <person name="Nakamura M."/>
            <person name="Meguro A."/>
            <person name="Negishi M."/>
            <person name="Ohta I."/>
            <person name="Ohta T."/>
            <person name="Okamoto M."/>
            <person name="Ono N."/>
            <person name="Saji S."/>
            <person name="Sakaguchi M."/>
            <person name="Sakai K."/>
            <person name="Shibata M."/>
            <person name="Shimokawa T."/>
            <person name="Song J."/>
            <person name="Takazaki Y."/>
            <person name="Terasawa K."/>
            <person name="Tsugane M."/>
            <person name="Tsuji K."/>
            <person name="Ueda S."/>
            <person name="Waki K."/>
            <person name="Yamagata H."/>
            <person name="Yamamoto M."/>
            <person name="Yamamoto S."/>
            <person name="Yamane H."/>
            <person name="Yoshiki S."/>
            <person name="Yoshihara R."/>
            <person name="Yukawa K."/>
            <person name="Zhong H."/>
            <person name="Yano M."/>
            <person name="Yuan Q."/>
            <person name="Ouyang S."/>
            <person name="Liu J."/>
            <person name="Jones K.M."/>
            <person name="Gansberger K."/>
            <person name="Moffat K."/>
            <person name="Hill J."/>
            <person name="Bera J."/>
            <person name="Fadrosh D."/>
            <person name="Jin S."/>
            <person name="Johri S."/>
            <person name="Kim M."/>
            <person name="Overton L."/>
            <person name="Reardon M."/>
            <person name="Tsitrin T."/>
            <person name="Vuong H."/>
            <person name="Weaver B."/>
            <person name="Ciecko A."/>
            <person name="Tallon L."/>
            <person name="Jackson J."/>
            <person name="Pai G."/>
            <person name="Aken S.V."/>
            <person name="Utterback T."/>
            <person name="Reidmuller S."/>
            <person name="Feldblyum T."/>
            <person name="Hsiao J."/>
            <person name="Zismann V."/>
            <person name="Iobst S."/>
            <person name="de Vazeille A.R."/>
            <person name="Buell C.R."/>
            <person name="Ying K."/>
            <person name="Li Y."/>
            <person name="Lu T."/>
            <person name="Huang Y."/>
            <person name="Zhao Q."/>
            <person name="Feng Q."/>
            <person name="Zhang L."/>
            <person name="Zhu J."/>
            <person name="Weng Q."/>
            <person name="Mu J."/>
            <person name="Lu Y."/>
            <person name="Fan D."/>
            <person name="Liu Y."/>
            <person name="Guan J."/>
            <person name="Zhang Y."/>
            <person name="Yu S."/>
            <person name="Liu X."/>
            <person name="Zhang Y."/>
            <person name="Hong G."/>
            <person name="Han B."/>
            <person name="Choisne N."/>
            <person name="Demange N."/>
            <person name="Orjeda G."/>
            <person name="Samain S."/>
            <person name="Cattolico L."/>
            <person name="Pelletier E."/>
            <person name="Couloux A."/>
            <person name="Segurens B."/>
            <person name="Wincker P."/>
            <person name="D'Hont A."/>
            <person name="Scarpelli C."/>
            <person name="Weissenbach J."/>
            <person name="Salanoubat M."/>
            <person name="Quetier F."/>
            <person name="Yu Y."/>
            <person name="Kim H.R."/>
            <person name="Rambo T."/>
            <person name="Currie J."/>
            <person name="Collura K."/>
            <person name="Luo M."/>
            <person name="Yang T."/>
            <person name="Ammiraju J.S.S."/>
            <person name="Engler F."/>
            <person name="Soderlund C."/>
            <person name="Wing R.A."/>
            <person name="Palmer L.E."/>
            <person name="de la Bastide M."/>
            <person name="Spiegel L."/>
            <person name="Nascimento L."/>
            <person name="Zutavern T."/>
            <person name="O'Shaughnessy A."/>
            <person name="Dike S."/>
            <person name="Dedhia N."/>
            <person name="Preston R."/>
            <person name="Balija V."/>
            <person name="McCombie W.R."/>
            <person name="Chow T."/>
            <person name="Chen H."/>
            <person name="Chung M."/>
            <person name="Chen C."/>
            <person name="Shaw J."/>
            <person name="Wu H."/>
            <person name="Hsiao K."/>
            <person name="Chao Y."/>
            <person name="Chu M."/>
            <person name="Cheng C."/>
            <person name="Hour A."/>
            <person name="Lee P."/>
            <person name="Lin S."/>
            <person name="Lin Y."/>
            <person name="Liou J."/>
            <person name="Liu S."/>
            <person name="Hsing Y."/>
            <person name="Raghuvanshi S."/>
            <person name="Mohanty A."/>
            <person name="Bharti A.K."/>
            <person name="Gaur A."/>
            <person name="Gupta V."/>
            <person name="Kumar D."/>
            <person name="Ravi V."/>
            <person name="Vij S."/>
            <person name="Kapur A."/>
            <person name="Khurana P."/>
            <person name="Khurana P."/>
            <person name="Khurana J.P."/>
            <person name="Tyagi A.K."/>
            <person name="Gaikwad K."/>
            <person name="Singh A."/>
            <person name="Dalal V."/>
            <person name="Srivastava S."/>
            <person name="Dixit A."/>
            <person name="Pal A.K."/>
            <person name="Ghazi I.A."/>
            <person name="Yadav M."/>
            <person name="Pandit A."/>
            <person name="Bhargava A."/>
            <person name="Sureshbabu K."/>
            <person name="Batra K."/>
            <person name="Sharma T.R."/>
            <person name="Mohapatra T."/>
            <person name="Singh N.K."/>
            <person name="Messing J."/>
            <person name="Nelson A.B."/>
            <person name="Fuks G."/>
            <person name="Kavchok S."/>
            <person name="Keizer G."/>
            <person name="Linton E."/>
            <person name="Llaca V."/>
            <person name="Song R."/>
            <person name="Tanyolac B."/>
            <person name="Young S."/>
            <person name="Ho-Il K."/>
            <person name="Hahn J.H."/>
            <person name="Sangsakoo G."/>
            <person name="Vanavichit A."/>
            <person name="de Mattos Luiz.A.T."/>
            <person name="Zimmer P.D."/>
            <person name="Malone G."/>
            <person name="Dellagostin O."/>
            <person name="de Oliveira A.C."/>
            <person name="Bevan M."/>
            <person name="Bancroft I."/>
            <person name="Minx P."/>
            <person name="Cordum H."/>
            <person name="Wilson R."/>
            <person name="Cheng Z."/>
            <person name="Jin W."/>
            <person name="Jiang J."/>
            <person name="Leong S.A."/>
            <person name="Iwama H."/>
            <person name="Gojobori T."/>
            <person name="Itoh T."/>
            <person name="Niimura Y."/>
            <person name="Fujii Y."/>
            <person name="Habara T."/>
            <person name="Sakai H."/>
            <person name="Sato Y."/>
            <person name="Wilson G."/>
            <person name="Kumar K."/>
            <person name="McCouch S."/>
            <person name="Juretic N."/>
            <person name="Hoen D."/>
            <person name="Wright S."/>
            <person name="Bruskiewich R."/>
            <person name="Bureau T."/>
            <person name="Miyao A."/>
            <person name="Hirochika H."/>
            <person name="Nishikawa T."/>
            <person name="Kadowaki K."/>
            <person name="Sugiura M."/>
            <person name="Burr B."/>
            <person name="Sasaki T."/>
        </authorList>
    </citation>
    <scope>NUCLEOTIDE SEQUENCE [LARGE SCALE GENOMIC DNA]</scope>
    <source>
        <strain evidence="2">cv. Nipponbare</strain>
    </source>
</reference>
<dbReference type="Proteomes" id="UP000059680">
    <property type="component" value="Chromosome 4"/>
</dbReference>
<keyword evidence="2" id="KW-1185">Reference proteome</keyword>
<dbReference type="Gramene" id="Os04t0286333-01">
    <property type="protein sequence ID" value="Os04t0286333-01"/>
    <property type="gene ID" value="Os04g0286333"/>
</dbReference>
<name>A0A0P0W884_ORYSJ</name>
<evidence type="ECO:0000313" key="2">
    <source>
        <dbReference type="Proteomes" id="UP000059680"/>
    </source>
</evidence>
<dbReference type="InParanoid" id="A0A0P0W884"/>
<proteinExistence type="predicted"/>